<dbReference type="EMBL" id="FNPZ01000005">
    <property type="protein sequence ID" value="SDZ48571.1"/>
    <property type="molecule type" value="Genomic_DNA"/>
</dbReference>
<dbReference type="STRING" id="381665.SAMN05216554_4139"/>
<accession>A0A1H3TFF5</accession>
<dbReference type="InterPro" id="IPR046609">
    <property type="entry name" value="DUF6668"/>
</dbReference>
<reference evidence="2 3" key="1">
    <citation type="submission" date="2016-10" db="EMBL/GenBank/DDBJ databases">
        <authorList>
            <person name="de Groot N.N."/>
        </authorList>
    </citation>
    <scope>NUCLEOTIDE SEQUENCE [LARGE SCALE GENOMIC DNA]</scope>
    <source>
        <strain evidence="2 3">CGMCC 4.3491</strain>
    </source>
</reference>
<evidence type="ECO:0000313" key="2">
    <source>
        <dbReference type="EMBL" id="SDZ48571.1"/>
    </source>
</evidence>
<gene>
    <name evidence="2" type="ORF">SAMN05216554_4139</name>
</gene>
<organism evidence="2 3">
    <name type="scientific">Herbiconiux ginsengi</name>
    <dbReference type="NCBI Taxonomy" id="381665"/>
    <lineage>
        <taxon>Bacteria</taxon>
        <taxon>Bacillati</taxon>
        <taxon>Actinomycetota</taxon>
        <taxon>Actinomycetes</taxon>
        <taxon>Micrococcales</taxon>
        <taxon>Microbacteriaceae</taxon>
        <taxon>Herbiconiux</taxon>
    </lineage>
</organism>
<feature type="region of interest" description="Disordered" evidence="1">
    <location>
        <begin position="40"/>
        <end position="74"/>
    </location>
</feature>
<feature type="region of interest" description="Disordered" evidence="1">
    <location>
        <begin position="1"/>
        <end position="21"/>
    </location>
</feature>
<feature type="compositionally biased region" description="Basic and acidic residues" evidence="1">
    <location>
        <begin position="42"/>
        <end position="60"/>
    </location>
</feature>
<protein>
    <submittedName>
        <fullName evidence="2">Uncharacterized protein</fullName>
    </submittedName>
</protein>
<dbReference type="Proteomes" id="UP000198891">
    <property type="component" value="Unassembled WGS sequence"/>
</dbReference>
<proteinExistence type="predicted"/>
<keyword evidence="3" id="KW-1185">Reference proteome</keyword>
<evidence type="ECO:0000256" key="1">
    <source>
        <dbReference type="SAM" id="MobiDB-lite"/>
    </source>
</evidence>
<name>A0A1H3TFF5_9MICO</name>
<dbReference type="Pfam" id="PF20373">
    <property type="entry name" value="DUF6668"/>
    <property type="match status" value="1"/>
</dbReference>
<sequence length="235" mass="25445">MTSCSTSVEGDARNMTFGTPSLKIGRCGSLTSLNPWLVPQDRSTEEVPPSREFPTRERARTKVTSPQPGIPTPDVVDRLPRRDAVWPATVWWLGVHGGAGESTLAMLAAGSRPAGHAWPVPTMPGTTHRVVLVARSNYAGISAARLAAIEWASNTLGDVIDLAGLVVIADAPGRTPKPLRDLERVVAGGLPHVWRLPWVDAWRVSPVDSRLPLHKEFRQLFSDLEITTASTPAHH</sequence>
<dbReference type="AlphaFoldDB" id="A0A1H3TFF5"/>
<evidence type="ECO:0000313" key="3">
    <source>
        <dbReference type="Proteomes" id="UP000198891"/>
    </source>
</evidence>